<dbReference type="Gene3D" id="3.30.450.380">
    <property type="match status" value="1"/>
</dbReference>
<comment type="similarity">
    <text evidence="1">Belongs to the GSP E family.</text>
</comment>
<protein>
    <submittedName>
        <fullName evidence="3">Pilus assembly protein CpaF</fullName>
    </submittedName>
</protein>
<dbReference type="Proteomes" id="UP000051861">
    <property type="component" value="Unassembled WGS sequence"/>
</dbReference>
<dbReference type="AlphaFoldDB" id="A0A0S7XVU3"/>
<gene>
    <name evidence="3" type="ORF">AMJ44_08160</name>
</gene>
<dbReference type="PANTHER" id="PTHR30486:SF15">
    <property type="entry name" value="TYPE II_IV SECRETION SYSTEM ATPASE"/>
    <property type="match status" value="1"/>
</dbReference>
<dbReference type="PATRIC" id="fig|1703775.3.peg.3174"/>
<evidence type="ECO:0000259" key="2">
    <source>
        <dbReference type="Pfam" id="PF00437"/>
    </source>
</evidence>
<organism evidence="3 4">
    <name type="scientific">candidate division WOR-1 bacterium DG_54_3</name>
    <dbReference type="NCBI Taxonomy" id="1703775"/>
    <lineage>
        <taxon>Bacteria</taxon>
        <taxon>Bacillati</taxon>
        <taxon>Saganbacteria</taxon>
    </lineage>
</organism>
<dbReference type="SUPFAM" id="SSF52540">
    <property type="entry name" value="P-loop containing nucleoside triphosphate hydrolases"/>
    <property type="match status" value="1"/>
</dbReference>
<dbReference type="InterPro" id="IPR027417">
    <property type="entry name" value="P-loop_NTPase"/>
</dbReference>
<evidence type="ECO:0000256" key="1">
    <source>
        <dbReference type="ARBA" id="ARBA00006611"/>
    </source>
</evidence>
<dbReference type="InterPro" id="IPR050921">
    <property type="entry name" value="T4SS_GSP_E_ATPase"/>
</dbReference>
<dbReference type="GO" id="GO:0016887">
    <property type="term" value="F:ATP hydrolysis activity"/>
    <property type="evidence" value="ECO:0007669"/>
    <property type="project" value="InterPro"/>
</dbReference>
<dbReference type="Pfam" id="PF00437">
    <property type="entry name" value="T2SSE"/>
    <property type="match status" value="1"/>
</dbReference>
<name>A0A0S7XVU3_UNCSA</name>
<feature type="domain" description="Bacterial type II secretion system protein E" evidence="2">
    <location>
        <begin position="71"/>
        <end position="352"/>
    </location>
</feature>
<dbReference type="EMBL" id="LIZX01000077">
    <property type="protein sequence ID" value="KPJ66609.1"/>
    <property type="molecule type" value="Genomic_DNA"/>
</dbReference>
<evidence type="ECO:0000313" key="4">
    <source>
        <dbReference type="Proteomes" id="UP000051861"/>
    </source>
</evidence>
<dbReference type="Gene3D" id="3.40.50.300">
    <property type="entry name" value="P-loop containing nucleotide triphosphate hydrolases"/>
    <property type="match status" value="1"/>
</dbReference>
<dbReference type="PANTHER" id="PTHR30486">
    <property type="entry name" value="TWITCHING MOTILITY PROTEIN PILT"/>
    <property type="match status" value="1"/>
</dbReference>
<comment type="caution">
    <text evidence="3">The sequence shown here is derived from an EMBL/GenBank/DDBJ whole genome shotgun (WGS) entry which is preliminary data.</text>
</comment>
<sequence length="421" mass="47623">MRRDSFQELKIRLHKKLIDRLDFSVLTTLDRSVLRDQIKEVLEKLLLEEELFLSPENKERLITEIQSETLGLGPIEQYMHDPDISDVLVNTYNQVYIERHGKLELTDTKFKDDNHLMQIIDRIVSQVGRRIDESSPMVDARLLDGSRVNAIIPPLALDGPSLSIRRFRVNVLSMDDLLENKSLTPPIVELLKGAVKARLNVVISGGTGAGKTTLLNILSAYIPAEERIVTIEDSAELQLQQPHTVRLETRPPNIEGMGTITQRDLVRNSLRMRPDRIIIGEVRGPEIYDMLQAMNTGHDGSLTTIHANSTRDVLLRLETLMLLSGIDIPERGIRELISSAINVIIQITRYADGTRKISSISEIVGMEVETITMQEIFRFEKTGVGKEGQILGNYRPTGIRPKFMDRLLRSGVRLPVELFSP</sequence>
<proteinExistence type="inferred from homology"/>
<accession>A0A0S7XVU3</accession>
<dbReference type="InterPro" id="IPR001482">
    <property type="entry name" value="T2SS/T4SS_dom"/>
</dbReference>
<dbReference type="CDD" id="cd01130">
    <property type="entry name" value="VirB11-like_ATPase"/>
    <property type="match status" value="1"/>
</dbReference>
<evidence type="ECO:0000313" key="3">
    <source>
        <dbReference type="EMBL" id="KPJ66609.1"/>
    </source>
</evidence>
<reference evidence="3 4" key="1">
    <citation type="journal article" date="2015" name="Microbiome">
        <title>Genomic resolution of linkages in carbon, nitrogen, and sulfur cycling among widespread estuary sediment bacteria.</title>
        <authorList>
            <person name="Baker B.J."/>
            <person name="Lazar C.S."/>
            <person name="Teske A.P."/>
            <person name="Dick G.J."/>
        </authorList>
    </citation>
    <scope>NUCLEOTIDE SEQUENCE [LARGE SCALE GENOMIC DNA]</scope>
    <source>
        <strain evidence="3">DG_54_3</strain>
    </source>
</reference>